<dbReference type="EMBL" id="JAHRHY010000023">
    <property type="protein sequence ID" value="KAG9061659.1"/>
    <property type="molecule type" value="Genomic_DNA"/>
</dbReference>
<dbReference type="AlphaFoldDB" id="A0A9P8BMG2"/>
<reference evidence="2" key="1">
    <citation type="submission" date="2021-06" db="EMBL/GenBank/DDBJ databases">
        <title>Genome Sequence of Mortierella hyaline Strain SCG-10, a Cold-Adapted, Nitrate-Reducing Fungus Isolated from Soil in Minnesota, USA.</title>
        <authorList>
            <person name="Aldossari N."/>
        </authorList>
    </citation>
    <scope>NUCLEOTIDE SEQUENCE</scope>
    <source>
        <strain evidence="2">SCG-10</strain>
    </source>
</reference>
<organism evidence="2 3">
    <name type="scientific">Linnemannia hyalina</name>
    <dbReference type="NCBI Taxonomy" id="64524"/>
    <lineage>
        <taxon>Eukaryota</taxon>
        <taxon>Fungi</taxon>
        <taxon>Fungi incertae sedis</taxon>
        <taxon>Mucoromycota</taxon>
        <taxon>Mortierellomycotina</taxon>
        <taxon>Mortierellomycetes</taxon>
        <taxon>Mortierellales</taxon>
        <taxon>Mortierellaceae</taxon>
        <taxon>Linnemannia</taxon>
    </lineage>
</organism>
<keyword evidence="3" id="KW-1185">Reference proteome</keyword>
<name>A0A9P8BMG2_9FUNG</name>
<evidence type="ECO:0000313" key="2">
    <source>
        <dbReference type="EMBL" id="KAG9061659.1"/>
    </source>
</evidence>
<evidence type="ECO:0000313" key="3">
    <source>
        <dbReference type="Proteomes" id="UP000707451"/>
    </source>
</evidence>
<proteinExistence type="predicted"/>
<feature type="region of interest" description="Disordered" evidence="1">
    <location>
        <begin position="1"/>
        <end position="58"/>
    </location>
</feature>
<comment type="caution">
    <text evidence="2">The sequence shown here is derived from an EMBL/GenBank/DDBJ whole genome shotgun (WGS) entry which is preliminary data.</text>
</comment>
<accession>A0A9P8BMG2</accession>
<dbReference type="Proteomes" id="UP000707451">
    <property type="component" value="Unassembled WGS sequence"/>
</dbReference>
<gene>
    <name evidence="2" type="ORF">KI688_007240</name>
</gene>
<protein>
    <submittedName>
        <fullName evidence="2">Uncharacterized protein</fullName>
    </submittedName>
</protein>
<evidence type="ECO:0000256" key="1">
    <source>
        <dbReference type="SAM" id="MobiDB-lite"/>
    </source>
</evidence>
<dbReference type="OrthoDB" id="2448606at2759"/>
<sequence>MLSTWRMEAARQKDRLNQNQQKDWDRLNQQEDKDRPNRQEEESSTQKRQGLKADRPDFKVLIEDREAQFGEVTGRSHRGDRPNNGWDLWRLRLIGFGKSALDEGAPMVPLIQIIYDEGTIHCHFVKIRGVMVLAEVGVFTVLIHLNNVRSLKASLPVNLICCR</sequence>
<feature type="compositionally biased region" description="Basic and acidic residues" evidence="1">
    <location>
        <begin position="8"/>
        <end position="58"/>
    </location>
</feature>